<gene>
    <name evidence="9" type="ORF">IscW_ISCW020164</name>
</gene>
<dbReference type="GO" id="GO:0005737">
    <property type="term" value="C:cytoplasm"/>
    <property type="evidence" value="ECO:0007669"/>
    <property type="project" value="UniProtKB-SubCell"/>
</dbReference>
<keyword evidence="11" id="KW-1185">Reference proteome</keyword>
<keyword evidence="5" id="KW-0677">Repeat</keyword>
<keyword evidence="4" id="KW-0819">tRNA processing</keyword>
<dbReference type="STRING" id="6945.B7PZV6"/>
<dbReference type="EMBL" id="ABJB010892594">
    <property type="status" value="NOT_ANNOTATED_CDS"/>
    <property type="molecule type" value="Genomic_DNA"/>
</dbReference>
<dbReference type="InterPro" id="IPR001680">
    <property type="entry name" value="WD40_rpt"/>
</dbReference>
<comment type="subcellular location">
    <subcellularLocation>
        <location evidence="1">Cytoplasm</location>
    </subcellularLocation>
</comment>
<evidence type="ECO:0000256" key="1">
    <source>
        <dbReference type="ARBA" id="ARBA00004496"/>
    </source>
</evidence>
<dbReference type="EMBL" id="ABJB011032429">
    <property type="status" value="NOT_ANNOTATED_CDS"/>
    <property type="molecule type" value="Genomic_DNA"/>
</dbReference>
<dbReference type="PANTHER" id="PTHR14344">
    <property type="entry name" value="WD REPEAT PROTEIN"/>
    <property type="match status" value="1"/>
</dbReference>
<evidence type="ECO:0000256" key="8">
    <source>
        <dbReference type="PROSITE-ProRule" id="PRU00221"/>
    </source>
</evidence>
<dbReference type="InterPro" id="IPR051973">
    <property type="entry name" value="tRNA_Anticodon_Mtase-Reg"/>
</dbReference>
<feature type="repeat" description="WD" evidence="8">
    <location>
        <begin position="341"/>
        <end position="368"/>
    </location>
</feature>
<dbReference type="PANTHER" id="PTHR14344:SF3">
    <property type="entry name" value="WD REPEAT-CONTAINING PROTEIN 6"/>
    <property type="match status" value="1"/>
</dbReference>
<dbReference type="VEuPathDB" id="VectorBase:ISCP_011740"/>
<dbReference type="Gene3D" id="2.130.10.10">
    <property type="entry name" value="YVTN repeat-like/Quinoprotein amine dehydrogenase"/>
    <property type="match status" value="2"/>
</dbReference>
<evidence type="ECO:0000313" key="11">
    <source>
        <dbReference type="Proteomes" id="UP000001555"/>
    </source>
</evidence>
<name>B7PZV6_IXOSC</name>
<evidence type="ECO:0000256" key="3">
    <source>
        <dbReference type="ARBA" id="ARBA00022574"/>
    </source>
</evidence>
<evidence type="ECO:0000256" key="5">
    <source>
        <dbReference type="ARBA" id="ARBA00022737"/>
    </source>
</evidence>
<dbReference type="EMBL" id="ABJB010987957">
    <property type="status" value="NOT_ANNOTATED_CDS"/>
    <property type="molecule type" value="Genomic_DNA"/>
</dbReference>
<dbReference type="SMART" id="SM00320">
    <property type="entry name" value="WD40"/>
    <property type="match status" value="5"/>
</dbReference>
<dbReference type="SUPFAM" id="SSF50978">
    <property type="entry name" value="WD40 repeat-like"/>
    <property type="match status" value="1"/>
</dbReference>
<dbReference type="Pfam" id="PF00400">
    <property type="entry name" value="WD40"/>
    <property type="match status" value="1"/>
</dbReference>
<evidence type="ECO:0000256" key="7">
    <source>
        <dbReference type="ARBA" id="ARBA00040154"/>
    </source>
</evidence>
<reference evidence="9 11" key="1">
    <citation type="submission" date="2008-03" db="EMBL/GenBank/DDBJ databases">
        <title>Annotation of Ixodes scapularis.</title>
        <authorList>
            <consortium name="Ixodes scapularis Genome Project Consortium"/>
            <person name="Caler E."/>
            <person name="Hannick L.I."/>
            <person name="Bidwell S."/>
            <person name="Joardar V."/>
            <person name="Thiagarajan M."/>
            <person name="Amedeo P."/>
            <person name="Galinsky K.J."/>
            <person name="Schobel S."/>
            <person name="Inman J."/>
            <person name="Hostetler J."/>
            <person name="Miller J."/>
            <person name="Hammond M."/>
            <person name="Megy K."/>
            <person name="Lawson D."/>
            <person name="Kodira C."/>
            <person name="Sutton G."/>
            <person name="Meyer J."/>
            <person name="Hill C.A."/>
            <person name="Birren B."/>
            <person name="Nene V."/>
            <person name="Collins F."/>
            <person name="Alarcon-Chaidez F."/>
            <person name="Wikel S."/>
            <person name="Strausberg R."/>
        </authorList>
    </citation>
    <scope>NUCLEOTIDE SEQUENCE [LARGE SCALE GENOMIC DNA]</scope>
    <source>
        <strain evidence="11">Wikel</strain>
        <strain evidence="9">Wikel colony</strain>
    </source>
</reference>
<dbReference type="EMBL" id="ABJB010817253">
    <property type="status" value="NOT_ANNOTATED_CDS"/>
    <property type="molecule type" value="Genomic_DNA"/>
</dbReference>
<protein>
    <recommendedName>
        <fullName evidence="7">tRNA (34-2'-O)-methyltransferase regulator WDR6</fullName>
    </recommendedName>
</protein>
<dbReference type="OrthoDB" id="5594999at2759"/>
<evidence type="ECO:0000313" key="9">
    <source>
        <dbReference type="EMBL" id="EEC12128.1"/>
    </source>
</evidence>
<dbReference type="HOGENOM" id="CLU_446617_0_0_1"/>
<dbReference type="PROSITE" id="PS50082">
    <property type="entry name" value="WD_REPEATS_2"/>
    <property type="match status" value="1"/>
</dbReference>
<comment type="similarity">
    <text evidence="6">Belongs to the WD repeat WDR6 family.</text>
</comment>
<dbReference type="InParanoid" id="B7PZV6"/>
<dbReference type="InterPro" id="IPR036322">
    <property type="entry name" value="WD40_repeat_dom_sf"/>
</dbReference>
<dbReference type="PaxDb" id="6945-B7PZV6"/>
<dbReference type="EnsemblMetazoa" id="ISCW020164-RA">
    <property type="protein sequence ID" value="ISCW020164-PA"/>
    <property type="gene ID" value="ISCW020164"/>
</dbReference>
<keyword evidence="3 8" id="KW-0853">WD repeat</keyword>
<dbReference type="GO" id="GO:0008033">
    <property type="term" value="P:tRNA processing"/>
    <property type="evidence" value="ECO:0007669"/>
    <property type="project" value="UniProtKB-KW"/>
</dbReference>
<evidence type="ECO:0000313" key="10">
    <source>
        <dbReference type="EnsemblMetazoa" id="ISCW020164-PA"/>
    </source>
</evidence>
<dbReference type="VEuPathDB" id="VectorBase:ISCW020164"/>
<organism>
    <name type="scientific">Ixodes scapularis</name>
    <name type="common">Black-legged tick</name>
    <name type="synonym">Deer tick</name>
    <dbReference type="NCBI Taxonomy" id="6945"/>
    <lineage>
        <taxon>Eukaryota</taxon>
        <taxon>Metazoa</taxon>
        <taxon>Ecdysozoa</taxon>
        <taxon>Arthropoda</taxon>
        <taxon>Chelicerata</taxon>
        <taxon>Arachnida</taxon>
        <taxon>Acari</taxon>
        <taxon>Parasitiformes</taxon>
        <taxon>Ixodida</taxon>
        <taxon>Ixodoidea</taxon>
        <taxon>Ixodidae</taxon>
        <taxon>Ixodinae</taxon>
        <taxon>Ixodes</taxon>
    </lineage>
</organism>
<sequence>MVHLFLTVGGANITLLAEDLVHNGRVHSIRWVSDTCPAFLSSGPNGFMILTQLADDVPSSDELGSVESLSTFLLPRGRQRWATAAILLPPCLFVGDRSGSVHAFLLDDDQDMVEPFRTFHAIHGCNGVTDMKHTEDTLVTSGRDGRILLFSVKNQELRFLRTFWSNFVVWNTTQQRAVLTVDCGGGHRSWDFATTASLEGIFVCLKMGKIMLHRSSLKDTLRNSCIRAYIVTAGEDNIITVSQVTRSSESEELLNHRLWSLDKGCQRHFKAFPAKDPLARYMDVCIWEEEPLEFRIATVASDTYLRVFGYSWKEDITLLVSIAVGEHCLFKVLRTELVTRPKSSLLLTGGNDGMLRFWQLRGADEKDEGRTECRLLDTFRRHQSGINALDILVHDNIFTVVSGGDDNSLIVTNSVITEEGAVSELDGMTVANAHDAQITGALFLDAQGKWLMSVGIDQRLRTWHRSSSSVQEHCSRISCVPDLAALTCWKKPDGDILVAIAGEGLEITLHENILAAELATTAGQFIA</sequence>
<evidence type="ECO:0000256" key="4">
    <source>
        <dbReference type="ARBA" id="ARBA00022694"/>
    </source>
</evidence>
<dbReference type="EMBL" id="ABJB010931650">
    <property type="status" value="NOT_ANNOTATED_CDS"/>
    <property type="molecule type" value="Genomic_DNA"/>
</dbReference>
<dbReference type="EMBL" id="ABJB010198165">
    <property type="status" value="NOT_ANNOTATED_CDS"/>
    <property type="molecule type" value="Genomic_DNA"/>
</dbReference>
<evidence type="ECO:0000256" key="6">
    <source>
        <dbReference type="ARBA" id="ARBA00038255"/>
    </source>
</evidence>
<proteinExistence type="inferred from homology"/>
<reference evidence="10" key="2">
    <citation type="submission" date="2020-05" db="UniProtKB">
        <authorList>
            <consortium name="EnsemblMetazoa"/>
        </authorList>
    </citation>
    <scope>IDENTIFICATION</scope>
    <source>
        <strain evidence="10">wikel</strain>
    </source>
</reference>
<dbReference type="EMBL" id="ABJB010566398">
    <property type="status" value="NOT_ANNOTATED_CDS"/>
    <property type="molecule type" value="Genomic_DNA"/>
</dbReference>
<evidence type="ECO:0000256" key="2">
    <source>
        <dbReference type="ARBA" id="ARBA00022490"/>
    </source>
</evidence>
<dbReference type="EMBL" id="ABJB010597686">
    <property type="status" value="NOT_ANNOTATED_CDS"/>
    <property type="molecule type" value="Genomic_DNA"/>
</dbReference>
<dbReference type="AlphaFoldDB" id="B7PZV6"/>
<keyword evidence="2" id="KW-0963">Cytoplasm</keyword>
<dbReference type="InterPro" id="IPR015943">
    <property type="entry name" value="WD40/YVTN_repeat-like_dom_sf"/>
</dbReference>
<dbReference type="Proteomes" id="UP000001555">
    <property type="component" value="Unassembled WGS sequence"/>
</dbReference>
<dbReference type="EMBL" id="DS828062">
    <property type="protein sequence ID" value="EEC12128.1"/>
    <property type="molecule type" value="Genomic_DNA"/>
</dbReference>
<accession>B7PZV6</accession>
<dbReference type="VEuPathDB" id="VectorBase:ISCI020164"/>